<dbReference type="PANTHER" id="PTHR22950">
    <property type="entry name" value="AMINO ACID TRANSPORTER"/>
    <property type="match status" value="1"/>
</dbReference>
<keyword evidence="4 5" id="KW-0472">Membrane</keyword>
<proteinExistence type="predicted"/>
<keyword evidence="2 5" id="KW-0812">Transmembrane</keyword>
<accession>A0A4C1SNS8</accession>
<evidence type="ECO:0000259" key="6">
    <source>
        <dbReference type="Pfam" id="PF01490"/>
    </source>
</evidence>
<evidence type="ECO:0000256" key="5">
    <source>
        <dbReference type="SAM" id="Phobius"/>
    </source>
</evidence>
<keyword evidence="3 5" id="KW-1133">Transmembrane helix</keyword>
<dbReference type="GO" id="GO:0015179">
    <property type="term" value="F:L-amino acid transmembrane transporter activity"/>
    <property type="evidence" value="ECO:0007669"/>
    <property type="project" value="TreeGrafter"/>
</dbReference>
<feature type="transmembrane region" description="Helical" evidence="5">
    <location>
        <begin position="202"/>
        <end position="222"/>
    </location>
</feature>
<organism evidence="7 8">
    <name type="scientific">Eumeta variegata</name>
    <name type="common">Bagworm moth</name>
    <name type="synonym">Eumeta japonica</name>
    <dbReference type="NCBI Taxonomy" id="151549"/>
    <lineage>
        <taxon>Eukaryota</taxon>
        <taxon>Metazoa</taxon>
        <taxon>Ecdysozoa</taxon>
        <taxon>Arthropoda</taxon>
        <taxon>Hexapoda</taxon>
        <taxon>Insecta</taxon>
        <taxon>Pterygota</taxon>
        <taxon>Neoptera</taxon>
        <taxon>Endopterygota</taxon>
        <taxon>Lepidoptera</taxon>
        <taxon>Glossata</taxon>
        <taxon>Ditrysia</taxon>
        <taxon>Tineoidea</taxon>
        <taxon>Psychidae</taxon>
        <taxon>Oiketicinae</taxon>
        <taxon>Eumeta</taxon>
    </lineage>
</organism>
<evidence type="ECO:0000256" key="4">
    <source>
        <dbReference type="ARBA" id="ARBA00023136"/>
    </source>
</evidence>
<gene>
    <name evidence="7" type="primary">path</name>
    <name evidence="7" type="ORF">EVAR_2387_1</name>
</gene>
<evidence type="ECO:0000313" key="8">
    <source>
        <dbReference type="Proteomes" id="UP000299102"/>
    </source>
</evidence>
<feature type="transmembrane region" description="Helical" evidence="5">
    <location>
        <begin position="242"/>
        <end position="265"/>
    </location>
</feature>
<feature type="transmembrane region" description="Helical" evidence="5">
    <location>
        <begin position="126"/>
        <end position="148"/>
    </location>
</feature>
<feature type="transmembrane region" description="Helical" evidence="5">
    <location>
        <begin position="349"/>
        <end position="370"/>
    </location>
</feature>
<dbReference type="GO" id="GO:0005774">
    <property type="term" value="C:vacuolar membrane"/>
    <property type="evidence" value="ECO:0007669"/>
    <property type="project" value="TreeGrafter"/>
</dbReference>
<protein>
    <submittedName>
        <fullName evidence="7">Proton-coupled amino acid transporter-like protein pathetic</fullName>
    </submittedName>
</protein>
<dbReference type="EMBL" id="BGZK01000011">
    <property type="protein sequence ID" value="GBP03624.1"/>
    <property type="molecule type" value="Genomic_DNA"/>
</dbReference>
<evidence type="ECO:0000256" key="1">
    <source>
        <dbReference type="ARBA" id="ARBA00004141"/>
    </source>
</evidence>
<comment type="caution">
    <text evidence="7">The sequence shown here is derived from an EMBL/GenBank/DDBJ whole genome shotgun (WGS) entry which is preliminary data.</text>
</comment>
<dbReference type="PANTHER" id="PTHR22950:SF494">
    <property type="entry name" value="GH04538P"/>
    <property type="match status" value="1"/>
</dbReference>
<name>A0A4C1SNS8_EUMVA</name>
<dbReference type="InterPro" id="IPR013057">
    <property type="entry name" value="AA_transpt_TM"/>
</dbReference>
<feature type="transmembrane region" description="Helical" evidence="5">
    <location>
        <begin position="168"/>
        <end position="190"/>
    </location>
</feature>
<feature type="transmembrane region" description="Helical" evidence="5">
    <location>
        <begin position="69"/>
        <end position="90"/>
    </location>
</feature>
<comment type="subcellular location">
    <subcellularLocation>
        <location evidence="1">Membrane</location>
        <topology evidence="1">Multi-pass membrane protein</topology>
    </subcellularLocation>
</comment>
<dbReference type="OrthoDB" id="1684102at2759"/>
<evidence type="ECO:0000256" key="2">
    <source>
        <dbReference type="ARBA" id="ARBA00022692"/>
    </source>
</evidence>
<dbReference type="STRING" id="151549.A0A4C1SNS8"/>
<sequence>MSSGLRRDCPGARVRLLTAPESPDSSCAEVYRAYTDEYLDVRSFANLLKSSLGSGILAMPNAFKSAGTVVGILGTIILGYICTHCVYLLIVEHFIPNMGINTEIYCLMFLLPIVSITQIRNLKCLALFSAFANLLLVVTFIICLYFIISEFPKLDNVPMSVDIGQLPVFMGTVIFAMEGIGVVLPVENAMSKPQHFLGCPGVLNITMSVVVILYMTMGFLGYVRYGNKAEANITLNLDTNNIFAIGAKISIIAAIYCTYSLQYYVPMEIVWRNIKSHISQKFHNEAQSLMRAVCATLTVILAALFPKLEKVIGLEGAFFYSFLGLIVPTIIEIIFLWERGLGKYNWILVKDLALGFFGMFVLVTGCIQSLRNILEGK</sequence>
<keyword evidence="8" id="KW-1185">Reference proteome</keyword>
<evidence type="ECO:0000313" key="7">
    <source>
        <dbReference type="EMBL" id="GBP03624.1"/>
    </source>
</evidence>
<dbReference type="AlphaFoldDB" id="A0A4C1SNS8"/>
<feature type="transmembrane region" description="Helical" evidence="5">
    <location>
        <begin position="317"/>
        <end position="337"/>
    </location>
</feature>
<feature type="domain" description="Amino acid transporter transmembrane" evidence="6">
    <location>
        <begin position="42"/>
        <end position="91"/>
    </location>
</feature>
<dbReference type="Proteomes" id="UP000299102">
    <property type="component" value="Unassembled WGS sequence"/>
</dbReference>
<feature type="transmembrane region" description="Helical" evidence="5">
    <location>
        <begin position="102"/>
        <end position="119"/>
    </location>
</feature>
<feature type="domain" description="Amino acid transporter transmembrane" evidence="6">
    <location>
        <begin position="97"/>
        <end position="369"/>
    </location>
</feature>
<reference evidence="7 8" key="1">
    <citation type="journal article" date="2019" name="Commun. Biol.">
        <title>The bagworm genome reveals a unique fibroin gene that provides high tensile strength.</title>
        <authorList>
            <person name="Kono N."/>
            <person name="Nakamura H."/>
            <person name="Ohtoshi R."/>
            <person name="Tomita M."/>
            <person name="Numata K."/>
            <person name="Arakawa K."/>
        </authorList>
    </citation>
    <scope>NUCLEOTIDE SEQUENCE [LARGE SCALE GENOMIC DNA]</scope>
</reference>
<evidence type="ECO:0000256" key="3">
    <source>
        <dbReference type="ARBA" id="ARBA00022989"/>
    </source>
</evidence>
<dbReference type="Pfam" id="PF01490">
    <property type="entry name" value="Aa_trans"/>
    <property type="match status" value="2"/>
</dbReference>